<protein>
    <submittedName>
        <fullName evidence="2">BLUF domain-containing protein</fullName>
    </submittedName>
</protein>
<evidence type="ECO:0000313" key="2">
    <source>
        <dbReference type="EMBL" id="QQQ19914.1"/>
    </source>
</evidence>
<sequence>MSLHRVIYVSDAAEIAATSLLTLVDILGASERNNRRDHITGVLILHSGKFLQWVEGARLDLDRLMARISRDPRHKNLVVLSDLPITERTFPDWFMAQVQADPPIVGKLSATLTPKDADEVEQLMRSAALAHAAH</sequence>
<proteinExistence type="predicted"/>
<dbReference type="InterPro" id="IPR007024">
    <property type="entry name" value="BLUF_domain"/>
</dbReference>
<evidence type="ECO:0000259" key="1">
    <source>
        <dbReference type="PROSITE" id="PS50925"/>
    </source>
</evidence>
<dbReference type="RefSeq" id="WP_201104407.1">
    <property type="nucleotide sequence ID" value="NZ_CP067977.1"/>
</dbReference>
<dbReference type="SUPFAM" id="SSF54975">
    <property type="entry name" value="Acylphosphatase/BLUF domain-like"/>
    <property type="match status" value="1"/>
</dbReference>
<reference evidence="2 3" key="1">
    <citation type="submission" date="2021-01" db="EMBL/GenBank/DDBJ databases">
        <title>Brevundimonas vitis sp. nov., an bacterium isolated from grape (Vitis vinifera).</title>
        <authorList>
            <person name="Jiang L."/>
            <person name="Lee J."/>
        </authorList>
    </citation>
    <scope>NUCLEOTIDE SEQUENCE [LARGE SCALE GENOMIC DNA]</scope>
    <source>
        <strain evidence="2 3">GRTSA-9</strain>
    </source>
</reference>
<name>A0ABX7BQM0_9CAUL</name>
<evidence type="ECO:0000313" key="3">
    <source>
        <dbReference type="Proteomes" id="UP000595448"/>
    </source>
</evidence>
<accession>A0ABX7BQM0</accession>
<dbReference type="Proteomes" id="UP000595448">
    <property type="component" value="Chromosome"/>
</dbReference>
<dbReference type="Gene3D" id="3.30.70.100">
    <property type="match status" value="1"/>
</dbReference>
<dbReference type="InterPro" id="IPR036046">
    <property type="entry name" value="Acylphosphatase-like_dom_sf"/>
</dbReference>
<gene>
    <name evidence="2" type="ORF">JIP62_07475</name>
</gene>
<organism evidence="2 3">
    <name type="scientific">Brevundimonas vitisensis</name>
    <dbReference type="NCBI Taxonomy" id="2800818"/>
    <lineage>
        <taxon>Bacteria</taxon>
        <taxon>Pseudomonadati</taxon>
        <taxon>Pseudomonadota</taxon>
        <taxon>Alphaproteobacteria</taxon>
        <taxon>Caulobacterales</taxon>
        <taxon>Caulobacteraceae</taxon>
        <taxon>Brevundimonas</taxon>
    </lineage>
</organism>
<keyword evidence="3" id="KW-1185">Reference proteome</keyword>
<dbReference type="PROSITE" id="PS50925">
    <property type="entry name" value="BLUF"/>
    <property type="match status" value="1"/>
</dbReference>
<dbReference type="Pfam" id="PF04940">
    <property type="entry name" value="BLUF"/>
    <property type="match status" value="1"/>
</dbReference>
<feature type="domain" description="BLUF" evidence="1">
    <location>
        <begin position="3"/>
        <end position="96"/>
    </location>
</feature>
<dbReference type="SMART" id="SM01034">
    <property type="entry name" value="BLUF"/>
    <property type="match status" value="1"/>
</dbReference>
<dbReference type="EMBL" id="CP067977">
    <property type="protein sequence ID" value="QQQ19914.1"/>
    <property type="molecule type" value="Genomic_DNA"/>
</dbReference>